<evidence type="ECO:0000313" key="8">
    <source>
        <dbReference type="Proteomes" id="UP000606786"/>
    </source>
</evidence>
<keyword evidence="4 5" id="KW-0472">Membrane</keyword>
<dbReference type="OrthoDB" id="1684102at2759"/>
<comment type="subcellular location">
    <subcellularLocation>
        <location evidence="1">Membrane</location>
        <topology evidence="1">Multi-pass membrane protein</topology>
    </subcellularLocation>
</comment>
<evidence type="ECO:0000256" key="4">
    <source>
        <dbReference type="ARBA" id="ARBA00023136"/>
    </source>
</evidence>
<evidence type="ECO:0000256" key="2">
    <source>
        <dbReference type="ARBA" id="ARBA00022692"/>
    </source>
</evidence>
<organism evidence="7 8">
    <name type="scientific">Ceratitis capitata</name>
    <name type="common">Mediterranean fruit fly</name>
    <name type="synonym">Tephritis capitata</name>
    <dbReference type="NCBI Taxonomy" id="7213"/>
    <lineage>
        <taxon>Eukaryota</taxon>
        <taxon>Metazoa</taxon>
        <taxon>Ecdysozoa</taxon>
        <taxon>Arthropoda</taxon>
        <taxon>Hexapoda</taxon>
        <taxon>Insecta</taxon>
        <taxon>Pterygota</taxon>
        <taxon>Neoptera</taxon>
        <taxon>Endopterygota</taxon>
        <taxon>Diptera</taxon>
        <taxon>Brachycera</taxon>
        <taxon>Muscomorpha</taxon>
        <taxon>Tephritoidea</taxon>
        <taxon>Tephritidae</taxon>
        <taxon>Ceratitis</taxon>
        <taxon>Ceratitis</taxon>
    </lineage>
</organism>
<dbReference type="EMBL" id="CAJHJT010000034">
    <property type="protein sequence ID" value="CAD7002550.1"/>
    <property type="molecule type" value="Genomic_DNA"/>
</dbReference>
<keyword evidence="8" id="KW-1185">Reference proteome</keyword>
<evidence type="ECO:0000256" key="5">
    <source>
        <dbReference type="SAM" id="Phobius"/>
    </source>
</evidence>
<evidence type="ECO:0000256" key="3">
    <source>
        <dbReference type="ARBA" id="ARBA00022989"/>
    </source>
</evidence>
<comment type="caution">
    <text evidence="7">The sequence shown here is derived from an EMBL/GenBank/DDBJ whole genome shotgun (WGS) entry which is preliminary data.</text>
</comment>
<evidence type="ECO:0000313" key="7">
    <source>
        <dbReference type="EMBL" id="CAD7002550.1"/>
    </source>
</evidence>
<gene>
    <name evidence="7" type="ORF">CCAP1982_LOCUS11039</name>
</gene>
<proteinExistence type="predicted"/>
<name>A0A811UUB1_CERCA</name>
<dbReference type="Proteomes" id="UP000606786">
    <property type="component" value="Unassembled WGS sequence"/>
</dbReference>
<feature type="domain" description="Amino acid transporter transmembrane" evidence="6">
    <location>
        <begin position="41"/>
        <end position="99"/>
    </location>
</feature>
<dbReference type="AlphaFoldDB" id="A0A811UUB1"/>
<evidence type="ECO:0000256" key="1">
    <source>
        <dbReference type="ARBA" id="ARBA00004141"/>
    </source>
</evidence>
<keyword evidence="3 5" id="KW-1133">Transmembrane helix</keyword>
<dbReference type="Pfam" id="PF01490">
    <property type="entry name" value="Aa_trans"/>
    <property type="match status" value="1"/>
</dbReference>
<dbReference type="InterPro" id="IPR013057">
    <property type="entry name" value="AA_transpt_TM"/>
</dbReference>
<dbReference type="GO" id="GO:0015179">
    <property type="term" value="F:L-amino acid transmembrane transporter activity"/>
    <property type="evidence" value="ECO:0007669"/>
    <property type="project" value="TreeGrafter"/>
</dbReference>
<dbReference type="GO" id="GO:0005774">
    <property type="term" value="C:vacuolar membrane"/>
    <property type="evidence" value="ECO:0007669"/>
    <property type="project" value="TreeGrafter"/>
</dbReference>
<keyword evidence="2 5" id="KW-0812">Transmembrane</keyword>
<protein>
    <submittedName>
        <fullName evidence="7">(Mediterranean fruit fly) hypothetical protein</fullName>
    </submittedName>
</protein>
<evidence type="ECO:0000259" key="6">
    <source>
        <dbReference type="Pfam" id="PF01490"/>
    </source>
</evidence>
<accession>A0A811UUB1</accession>
<feature type="transmembrane region" description="Helical" evidence="5">
    <location>
        <begin position="72"/>
        <end position="96"/>
    </location>
</feature>
<reference evidence="7" key="1">
    <citation type="submission" date="2020-11" db="EMBL/GenBank/DDBJ databases">
        <authorList>
            <person name="Whitehead M."/>
        </authorList>
    </citation>
    <scope>NUCLEOTIDE SEQUENCE</scope>
    <source>
        <strain evidence="7">EGII</strain>
    </source>
</reference>
<dbReference type="PANTHER" id="PTHR22950:SF460">
    <property type="entry name" value="PROTON-COUPLED AMINO ACID TRANSPORTER 4-LIKE PROTEIN"/>
    <property type="match status" value="1"/>
</dbReference>
<dbReference type="PANTHER" id="PTHR22950">
    <property type="entry name" value="AMINO ACID TRANSPORTER"/>
    <property type="match status" value="1"/>
</dbReference>
<sequence length="107" mass="11499">MVDVPAQQAAGSTLPLVLTRKKGDEEDTNYNPFEHRKVDHPTSDLETLVHLLKGSLGSGILAMPMAFLNAGLWFGLIATFAVGALCTYCVHILVNVRTYCVGGVKSP</sequence>